<dbReference type="Pfam" id="PF07532">
    <property type="entry name" value="Big_4"/>
    <property type="match status" value="1"/>
</dbReference>
<dbReference type="RefSeq" id="WP_047912600.1">
    <property type="nucleotide sequence ID" value="NZ_CP118101.1"/>
</dbReference>
<keyword evidence="2 4" id="KW-0378">Hydrolase</keyword>
<evidence type="ECO:0000256" key="3">
    <source>
        <dbReference type="ARBA" id="ARBA00023295"/>
    </source>
</evidence>
<dbReference type="InterPro" id="IPR011683">
    <property type="entry name" value="Glyco_hydro_53"/>
</dbReference>
<dbReference type="InterPro" id="IPR017853">
    <property type="entry name" value="GH"/>
</dbReference>
<evidence type="ECO:0000259" key="6">
    <source>
        <dbReference type="PROSITE" id="PS51272"/>
    </source>
</evidence>
<dbReference type="GO" id="GO:0045490">
    <property type="term" value="P:pectin catabolic process"/>
    <property type="evidence" value="ECO:0007669"/>
    <property type="project" value="TreeGrafter"/>
</dbReference>
<protein>
    <recommendedName>
        <fullName evidence="4">Arabinogalactan endo-beta-1,4-galactanase</fullName>
        <ecNumber evidence="4">3.2.1.89</ecNumber>
    </recommendedName>
</protein>
<name>A0AAX3MZ54_9BACL</name>
<dbReference type="Pfam" id="PF07745">
    <property type="entry name" value="Glyco_hydro_53"/>
    <property type="match status" value="1"/>
</dbReference>
<accession>A0AAX3MZ54</accession>
<dbReference type="Gene3D" id="2.60.120.260">
    <property type="entry name" value="Galactose-binding domain-like"/>
    <property type="match status" value="2"/>
</dbReference>
<dbReference type="PANTHER" id="PTHR34983:SF2">
    <property type="entry name" value="ENDO-BETA-1,4-GALACTANASE"/>
    <property type="match status" value="1"/>
</dbReference>
<comment type="similarity">
    <text evidence="1 4">Belongs to the glycosyl hydrolase 53 family.</text>
</comment>
<feature type="domain" description="SLH" evidence="6">
    <location>
        <begin position="926"/>
        <end position="989"/>
    </location>
</feature>
<dbReference type="Gene3D" id="3.20.20.80">
    <property type="entry name" value="Glycosidases"/>
    <property type="match status" value="1"/>
</dbReference>
<evidence type="ECO:0000256" key="4">
    <source>
        <dbReference type="RuleBase" id="RU361192"/>
    </source>
</evidence>
<dbReference type="Proteomes" id="UP001220962">
    <property type="component" value="Chromosome"/>
</dbReference>
<gene>
    <name evidence="7" type="ORF">PUW23_25015</name>
</gene>
<evidence type="ECO:0000256" key="2">
    <source>
        <dbReference type="ARBA" id="ARBA00022801"/>
    </source>
</evidence>
<dbReference type="Pfam" id="PF00395">
    <property type="entry name" value="SLH"/>
    <property type="match status" value="3"/>
</dbReference>
<feature type="domain" description="SLH" evidence="6">
    <location>
        <begin position="865"/>
        <end position="925"/>
    </location>
</feature>
<dbReference type="InterPro" id="IPR011081">
    <property type="entry name" value="Big_4"/>
</dbReference>
<dbReference type="InterPro" id="IPR001119">
    <property type="entry name" value="SLH_dom"/>
</dbReference>
<dbReference type="SUPFAM" id="SSF51445">
    <property type="entry name" value="(Trans)glycosidases"/>
    <property type="match status" value="1"/>
</dbReference>
<keyword evidence="3 4" id="KW-0326">Glycosidase</keyword>
<feature type="compositionally biased region" description="Acidic residues" evidence="5">
    <location>
        <begin position="867"/>
        <end position="883"/>
    </location>
</feature>
<dbReference type="PANTHER" id="PTHR34983">
    <property type="entry name" value="ARABINOGALACTAN ENDO-BETA-1,4-GALACTANASE A"/>
    <property type="match status" value="1"/>
</dbReference>
<dbReference type="EMBL" id="CP118101">
    <property type="protein sequence ID" value="WDH82663.1"/>
    <property type="molecule type" value="Genomic_DNA"/>
</dbReference>
<dbReference type="PROSITE" id="PS51272">
    <property type="entry name" value="SLH"/>
    <property type="match status" value="3"/>
</dbReference>
<feature type="compositionally biased region" description="Low complexity" evidence="5">
    <location>
        <begin position="818"/>
        <end position="827"/>
    </location>
</feature>
<reference evidence="7" key="1">
    <citation type="submission" date="2023-02" db="EMBL/GenBank/DDBJ databases">
        <title>Pathogen: clinical or host-associated sample.</title>
        <authorList>
            <person name="Hergert J."/>
            <person name="Casey R."/>
            <person name="Wagner J."/>
            <person name="Young E.L."/>
            <person name="Oakeson K.F."/>
        </authorList>
    </citation>
    <scope>NUCLEOTIDE SEQUENCE</scope>
    <source>
        <strain evidence="7">2022CK-00830</strain>
    </source>
</reference>
<evidence type="ECO:0000313" key="7">
    <source>
        <dbReference type="EMBL" id="WDH82663.1"/>
    </source>
</evidence>
<dbReference type="GO" id="GO:0015926">
    <property type="term" value="F:glucosidase activity"/>
    <property type="evidence" value="ECO:0007669"/>
    <property type="project" value="InterPro"/>
</dbReference>
<dbReference type="AlphaFoldDB" id="A0AAX3MZ54"/>
<sequence>MGKRIGNLILAAMVGFTGFSIPAGIGGSVAHANPQDAYLMNGGFESDFWTDGSWNITPDDWNSVDIQRFAYQDDSFIEGFEGEHAFKYWIKDTSAGEQTITLTQSVTNLPAGTYELSVHSMGGDAAEVGRVTLFAGTDMGDEVLTTGYNEWGKQSLQFILEEETADLNIGAIISGAPSSWGYLDQAELRQVSTDTTKPVDADIFVQKIEGLSPDFIKGVDISSIIALEESGVQFYNEAGHSQDIFTTLHDAGVNYVRVRIWNDPYDASGNGYGGGNNDLARAIEIGKRATANGMKLLVDFHYSDFWADPAKQKAPKAWEGMSLDEKKAALYQYTKDSLEAMRSEGIDIGMVQVGNETNGQFAGETEWSHISELFNEGSRAIREVDSEILVALHFTNPETSGRYMHYAEELERNNVDYDVFASSYYPFWHGTLSNLTAVLTEVADTYGKKVMVAETSYTYTDQDGDGHGNTAPSNSGQTLEYPITVQGQATSVRNVIEAVAKVGEAGIGVFYWEPAWLPVGPEDQLEQNRMIWEAHGSGWASSYAAEYDPHDAGKWYGGSAVDNQALFDFAGHPLPSLNVFKYVHTGAVAPIVIDAVQDVHLSAIAGEPFSLPSVTSVTYNDGTTGTVTVTWDETQLGNAITAGPGSYVIEGTAEGGHSVQAFLQIKKRNWIVNGSFEQSDRSMWSITYPEGAVPHTDYQNNAMDAKTGSYSLHFYSADQVDFKAQQTVKGLEPGYYNVSMNLQGGDAANSEMYLYAIVDGKEVREDTAVNGWVQWSTPEIKDILVTEGEITIGAAIKADGGAWGTLDDFYLSYERAYEPGSGSGSNPDPEPEPEPTPNPQPGGDAGTGTVPVPDGSAGENGKGQNDNENEADGDESETEDDETAPFRDAYIAGYPDGTFRPGQAVTRAEIAAMLYRVQAATDGTEHAVMYDDIDALGWAGNEIEQITMSGLMSGYPDGTFRPERSITRAEMAAIVVRWAGLESKLTQGSTATIFADAINHWSESNIALAAEAGYMIGTAGGPFHPDQYLTRAEAVTVINRMLGRSGVTDVQPQLWTDVPRSHWAYHAIQAASNRIPQL</sequence>
<evidence type="ECO:0000256" key="1">
    <source>
        <dbReference type="ARBA" id="ARBA00010687"/>
    </source>
</evidence>
<dbReference type="GO" id="GO:0031218">
    <property type="term" value="F:arabinogalactan endo-1,4-beta-galactosidase activity"/>
    <property type="evidence" value="ECO:0007669"/>
    <property type="project" value="UniProtKB-EC"/>
</dbReference>
<evidence type="ECO:0000256" key="5">
    <source>
        <dbReference type="SAM" id="MobiDB-lite"/>
    </source>
</evidence>
<organism evidence="7 8">
    <name type="scientific">Paenibacillus urinalis</name>
    <dbReference type="NCBI Taxonomy" id="521520"/>
    <lineage>
        <taxon>Bacteria</taxon>
        <taxon>Bacillati</taxon>
        <taxon>Bacillota</taxon>
        <taxon>Bacilli</taxon>
        <taxon>Bacillales</taxon>
        <taxon>Paenibacillaceae</taxon>
        <taxon>Paenibacillus</taxon>
    </lineage>
</organism>
<evidence type="ECO:0000313" key="8">
    <source>
        <dbReference type="Proteomes" id="UP001220962"/>
    </source>
</evidence>
<feature type="domain" description="SLH" evidence="6">
    <location>
        <begin position="990"/>
        <end position="1052"/>
    </location>
</feature>
<proteinExistence type="inferred from homology"/>
<comment type="catalytic activity">
    <reaction evidence="4">
        <text>The enzyme specifically hydrolyzes (1-&gt;4)-beta-D-galactosidic linkages in type I arabinogalactans.</text>
        <dbReference type="EC" id="3.2.1.89"/>
    </reaction>
</comment>
<dbReference type="EC" id="3.2.1.89" evidence="4"/>
<feature type="region of interest" description="Disordered" evidence="5">
    <location>
        <begin position="817"/>
        <end position="885"/>
    </location>
</feature>